<dbReference type="PANTHER" id="PTHR35007">
    <property type="entry name" value="INTEGRAL MEMBRANE PROTEIN-RELATED"/>
    <property type="match status" value="1"/>
</dbReference>
<keyword evidence="1" id="KW-0472">Membrane</keyword>
<feature type="transmembrane region" description="Helical" evidence="1">
    <location>
        <begin position="250"/>
        <end position="271"/>
    </location>
</feature>
<protein>
    <submittedName>
        <fullName evidence="2">Type II secretion protein F</fullName>
    </submittedName>
</protein>
<evidence type="ECO:0000313" key="3">
    <source>
        <dbReference type="Proteomes" id="UP000553209"/>
    </source>
</evidence>
<keyword evidence="1" id="KW-1133">Transmembrane helix</keyword>
<evidence type="ECO:0000256" key="1">
    <source>
        <dbReference type="SAM" id="Phobius"/>
    </source>
</evidence>
<accession>A0A7X6MHW7</accession>
<feature type="transmembrane region" description="Helical" evidence="1">
    <location>
        <begin position="54"/>
        <end position="87"/>
    </location>
</feature>
<proteinExistence type="predicted"/>
<dbReference type="RefSeq" id="WP_061080114.1">
    <property type="nucleotide sequence ID" value="NZ_JAAXPG010000047.1"/>
</dbReference>
<organism evidence="2 3">
    <name type="scientific">Nocardiopsis alborubida</name>
    <dbReference type="NCBI Taxonomy" id="146802"/>
    <lineage>
        <taxon>Bacteria</taxon>
        <taxon>Bacillati</taxon>
        <taxon>Actinomycetota</taxon>
        <taxon>Actinomycetes</taxon>
        <taxon>Streptosporangiales</taxon>
        <taxon>Nocardiopsidaceae</taxon>
        <taxon>Nocardiopsis</taxon>
    </lineage>
</organism>
<gene>
    <name evidence="2" type="ORF">HGB44_30165</name>
</gene>
<dbReference type="Proteomes" id="UP000553209">
    <property type="component" value="Unassembled WGS sequence"/>
</dbReference>
<dbReference type="AlphaFoldDB" id="A0A7X6MHW7"/>
<keyword evidence="1" id="KW-0812">Transmembrane</keyword>
<comment type="caution">
    <text evidence="2">The sequence shown here is derived from an EMBL/GenBank/DDBJ whole genome shotgun (WGS) entry which is preliminary data.</text>
</comment>
<name>A0A7X6MHW7_9ACTN</name>
<reference evidence="2 3" key="1">
    <citation type="submission" date="2020-04" db="EMBL/GenBank/DDBJ databases">
        <title>MicrobeNet Type strains.</title>
        <authorList>
            <person name="Nicholson A.C."/>
        </authorList>
    </citation>
    <scope>NUCLEOTIDE SEQUENCE [LARGE SCALE GENOMIC DNA]</scope>
    <source>
        <strain evidence="2 3">ATCC 23612</strain>
    </source>
</reference>
<evidence type="ECO:0000313" key="2">
    <source>
        <dbReference type="EMBL" id="NKZ01899.1"/>
    </source>
</evidence>
<keyword evidence="3" id="KW-1185">Reference proteome</keyword>
<sequence length="297" mass="30748">MGAVTTPVLLIAAAGALLGAGLWLALASLAASGGGSRTSRVPQWRALLFGQQRPLRLIAAIVGGLLVWFVTGWPVAGVLAAAGCWWGPAVLGPDRGHEKQVAGVEAVAAWTEMLRDLMAGAAGLHQAVAATVPIAPEPVREPVARLADRLRAGQPTQGALRAFADEVDNPTADLVAAALTTAATRHATDLGTLLGSLAEAAREQAAMLVRVAASRARLRTSTRIIVGTTVGMAAFMLVTNPDYLEPFDGFLGQLVLAGIGGLWAVALVWLGRMSRFDLGPRVLAPEPVTARTSEAVR</sequence>
<feature type="transmembrane region" description="Helical" evidence="1">
    <location>
        <begin position="220"/>
        <end position="238"/>
    </location>
</feature>
<dbReference type="EMBL" id="JAAXPG010000047">
    <property type="protein sequence ID" value="NKZ01899.1"/>
    <property type="molecule type" value="Genomic_DNA"/>
</dbReference>
<dbReference type="PANTHER" id="PTHR35007:SF3">
    <property type="entry name" value="POSSIBLE CONSERVED ALANINE RICH MEMBRANE PROTEIN"/>
    <property type="match status" value="1"/>
</dbReference>